<dbReference type="NCBIfam" id="TIGR01683">
    <property type="entry name" value="thiS"/>
    <property type="match status" value="1"/>
</dbReference>
<proteinExistence type="predicted"/>
<dbReference type="OrthoDB" id="197113at2"/>
<dbReference type="CDD" id="cd00565">
    <property type="entry name" value="Ubl_ThiS"/>
    <property type="match status" value="1"/>
</dbReference>
<dbReference type="InterPro" id="IPR016155">
    <property type="entry name" value="Mopterin_synth/thiamin_S_b"/>
</dbReference>
<protein>
    <submittedName>
        <fullName evidence="1">Thiamine biosynthesis protein ThiS</fullName>
    </submittedName>
</protein>
<dbReference type="PANTHER" id="PTHR34472">
    <property type="entry name" value="SULFUR CARRIER PROTEIN THIS"/>
    <property type="match status" value="1"/>
</dbReference>
<dbReference type="EMBL" id="DMBR01000262">
    <property type="protein sequence ID" value="HAE94625.1"/>
    <property type="molecule type" value="Genomic_DNA"/>
</dbReference>
<dbReference type="STRING" id="1280948.HY36_05305"/>
<dbReference type="PANTHER" id="PTHR34472:SF1">
    <property type="entry name" value="SULFUR CARRIER PROTEIN THIS"/>
    <property type="match status" value="1"/>
</dbReference>
<evidence type="ECO:0000313" key="3">
    <source>
        <dbReference type="Proteomes" id="UP000024547"/>
    </source>
</evidence>
<dbReference type="InterPro" id="IPR003749">
    <property type="entry name" value="ThiS/MoaD-like"/>
</dbReference>
<dbReference type="RefSeq" id="WP_035552207.1">
    <property type="nucleotide sequence ID" value="NZ_AWFH01000023.1"/>
</dbReference>
<sequence length="70" mass="7418">MLITVNGESREVEAGTTLAMLVLQLSGESGRDPRGIAIERNLEIVPKSEHATTVIEAGDRIEVVQFVGGG</sequence>
<dbReference type="eggNOG" id="COG2104">
    <property type="taxonomic scope" value="Bacteria"/>
</dbReference>
<dbReference type="InterPro" id="IPR012675">
    <property type="entry name" value="Beta-grasp_dom_sf"/>
</dbReference>
<dbReference type="Proteomes" id="UP000259173">
    <property type="component" value="Unassembled WGS sequence"/>
</dbReference>
<dbReference type="EMBL" id="AWFH01000023">
    <property type="protein sequence ID" value="KCZ60397.1"/>
    <property type="molecule type" value="Genomic_DNA"/>
</dbReference>
<dbReference type="SUPFAM" id="SSF54285">
    <property type="entry name" value="MoaD/ThiS"/>
    <property type="match status" value="1"/>
</dbReference>
<keyword evidence="3" id="KW-1185">Reference proteome</keyword>
<dbReference type="PATRIC" id="fig|1280948.3.peg.2118"/>
<dbReference type="Proteomes" id="UP000024547">
    <property type="component" value="Unassembled WGS sequence"/>
</dbReference>
<evidence type="ECO:0000313" key="1">
    <source>
        <dbReference type="EMBL" id="HAE94625.1"/>
    </source>
</evidence>
<evidence type="ECO:0000313" key="4">
    <source>
        <dbReference type="Proteomes" id="UP000259173"/>
    </source>
</evidence>
<comment type="caution">
    <text evidence="2">The sequence shown here is derived from an EMBL/GenBank/DDBJ whole genome shotgun (WGS) entry which is preliminary data.</text>
</comment>
<gene>
    <name evidence="1" type="primary">thiS</name>
    <name evidence="1" type="ORF">DCG65_08695</name>
    <name evidence="2" type="ORF">HY36_05305</name>
</gene>
<dbReference type="AlphaFoldDB" id="A0A059DZH9"/>
<dbReference type="InterPro" id="IPR010035">
    <property type="entry name" value="Thi_S"/>
</dbReference>
<dbReference type="Pfam" id="PF02597">
    <property type="entry name" value="ThiS"/>
    <property type="match status" value="1"/>
</dbReference>
<organism evidence="2 3">
    <name type="scientific">Hyphomonas atlantica</name>
    <dbReference type="NCBI Taxonomy" id="1280948"/>
    <lineage>
        <taxon>Bacteria</taxon>
        <taxon>Pseudomonadati</taxon>
        <taxon>Pseudomonadota</taxon>
        <taxon>Alphaproteobacteria</taxon>
        <taxon>Hyphomonadales</taxon>
        <taxon>Hyphomonadaceae</taxon>
        <taxon>Hyphomonas</taxon>
    </lineage>
</organism>
<dbReference type="Gene3D" id="3.10.20.30">
    <property type="match status" value="1"/>
</dbReference>
<name>A0A059DZH9_9PROT</name>
<reference evidence="2 3" key="1">
    <citation type="journal article" date="2014" name="Antonie Van Leeuwenhoek">
        <title>Hyphomonas beringensis sp. nov. and Hyphomonas chukchiensis sp. nov., isolated from surface seawater of the Bering Sea and Chukchi Sea.</title>
        <authorList>
            <person name="Li C."/>
            <person name="Lai Q."/>
            <person name="Li G."/>
            <person name="Dong C."/>
            <person name="Wang J."/>
            <person name="Liao Y."/>
            <person name="Shao Z."/>
        </authorList>
    </citation>
    <scope>NUCLEOTIDE SEQUENCE [LARGE SCALE GENOMIC DNA]</scope>
    <source>
        <strain evidence="2 3">22II1-22F38</strain>
    </source>
</reference>
<evidence type="ECO:0000313" key="2">
    <source>
        <dbReference type="EMBL" id="KCZ60397.1"/>
    </source>
</evidence>
<accession>A0A059DZH9</accession>
<reference evidence="1 4" key="2">
    <citation type="journal article" date="2018" name="Nat. Biotechnol.">
        <title>A standardized bacterial taxonomy based on genome phylogeny substantially revises the tree of life.</title>
        <authorList>
            <person name="Parks D.H."/>
            <person name="Chuvochina M."/>
            <person name="Waite D.W."/>
            <person name="Rinke C."/>
            <person name="Skarshewski A."/>
            <person name="Chaumeil P.A."/>
            <person name="Hugenholtz P."/>
        </authorList>
    </citation>
    <scope>NUCLEOTIDE SEQUENCE [LARGE SCALE GENOMIC DNA]</scope>
    <source>
        <strain evidence="1">UBA8557</strain>
    </source>
</reference>